<feature type="transmembrane region" description="Helical" evidence="8">
    <location>
        <begin position="284"/>
        <end position="300"/>
    </location>
</feature>
<dbReference type="InterPro" id="IPR003593">
    <property type="entry name" value="AAA+_ATPase"/>
</dbReference>
<evidence type="ECO:0000259" key="10">
    <source>
        <dbReference type="PROSITE" id="PS50929"/>
    </source>
</evidence>
<dbReference type="InterPro" id="IPR039421">
    <property type="entry name" value="Type_1_exporter"/>
</dbReference>
<evidence type="ECO:0000256" key="8">
    <source>
        <dbReference type="SAM" id="Phobius"/>
    </source>
</evidence>
<dbReference type="SUPFAM" id="SSF52540">
    <property type="entry name" value="P-loop containing nucleoside triphosphate hydrolases"/>
    <property type="match status" value="1"/>
</dbReference>
<feature type="transmembrane region" description="Helical" evidence="8">
    <location>
        <begin position="249"/>
        <end position="272"/>
    </location>
</feature>
<evidence type="ECO:0000256" key="4">
    <source>
        <dbReference type="ARBA" id="ARBA00022741"/>
    </source>
</evidence>
<evidence type="ECO:0000256" key="2">
    <source>
        <dbReference type="ARBA" id="ARBA00022448"/>
    </source>
</evidence>
<keyword evidence="6 8" id="KW-1133">Transmembrane helix</keyword>
<feature type="transmembrane region" description="Helical" evidence="8">
    <location>
        <begin position="143"/>
        <end position="166"/>
    </location>
</feature>
<dbReference type="PANTHER" id="PTHR43394">
    <property type="entry name" value="ATP-DEPENDENT PERMEASE MDL1, MITOCHONDRIAL"/>
    <property type="match status" value="1"/>
</dbReference>
<dbReference type="GO" id="GO:0015421">
    <property type="term" value="F:ABC-type oligopeptide transporter activity"/>
    <property type="evidence" value="ECO:0007669"/>
    <property type="project" value="TreeGrafter"/>
</dbReference>
<comment type="subcellular location">
    <subcellularLocation>
        <location evidence="1">Cell membrane</location>
        <topology evidence="1">Multi-pass membrane protein</topology>
    </subcellularLocation>
</comment>
<keyword evidence="2" id="KW-0813">Transport</keyword>
<name>A0A942UZR0_9FIRM</name>
<dbReference type="GO" id="GO:0005886">
    <property type="term" value="C:plasma membrane"/>
    <property type="evidence" value="ECO:0007669"/>
    <property type="project" value="UniProtKB-SubCell"/>
</dbReference>
<evidence type="ECO:0000313" key="12">
    <source>
        <dbReference type="Proteomes" id="UP000724672"/>
    </source>
</evidence>
<gene>
    <name evidence="11" type="ORF">GOQ27_03125</name>
</gene>
<dbReference type="Gene3D" id="1.20.1560.10">
    <property type="entry name" value="ABC transporter type 1, transmembrane domain"/>
    <property type="match status" value="1"/>
</dbReference>
<dbReference type="InterPro" id="IPR027417">
    <property type="entry name" value="P-loop_NTPase"/>
</dbReference>
<sequence>MTGFKEQEYNNDFDLGVWKQIFKYMKKYKKYLIMLGFIMVSVAGIDIIFPLMTRRAIDNYVVPGNIDGLGRFAIIYGVLIIIQVINVWAFIALAGKVEMGIQYDIRKLGFKKLQELSFTYYDKTPTGWIMARMTSDVRRLGETISWGLVDSAWGLTFMSGIAVVLLILNFKLALITLTVVPILAMLSIYFQKKILKAYRDVRKINSQITGSFSEGISGAKTTKTLVREEENLNEFKDLTGNMRLVSIRAAIFSALFLPIVLTLGSIGTGLALWFGGKGVLTDTISYGTLVAFLSYTALFFEPVRELARVFAELQAAQASAERVLSLVEMEPTIKDREDVIEKYGDILHAKDENWEDIKGDIEYRNVTFKYESGEKVLDNFNLNIRAGETIALVGETGSGKSTIVNLACRFYEPSEGEVLIDGIDYRERSLPWLHSNIGYVLQSPHLFSGTIIENIRYGSKNATEMDVIRAAKLVNAHEFITKLEKGYDTQVGEGGGKLSTGQKQLISFARAIVSNPKIFVLDEATSSIDTETEKKIQDAIQKVLKGRTSFIIAHRLSTIVNSDRILVVKKGKIVEEGTHKQLIQNRGYYYNLYTNQFKEEKVSLY</sequence>
<dbReference type="EMBL" id="WSFT01000016">
    <property type="protein sequence ID" value="MBS4537437.1"/>
    <property type="molecule type" value="Genomic_DNA"/>
</dbReference>
<dbReference type="InterPro" id="IPR036640">
    <property type="entry name" value="ABC1_TM_sf"/>
</dbReference>
<dbReference type="PROSITE" id="PS50893">
    <property type="entry name" value="ABC_TRANSPORTER_2"/>
    <property type="match status" value="1"/>
</dbReference>
<evidence type="ECO:0000256" key="1">
    <source>
        <dbReference type="ARBA" id="ARBA00004651"/>
    </source>
</evidence>
<dbReference type="InterPro" id="IPR003439">
    <property type="entry name" value="ABC_transporter-like_ATP-bd"/>
</dbReference>
<feature type="transmembrane region" description="Helical" evidence="8">
    <location>
        <begin position="72"/>
        <end position="93"/>
    </location>
</feature>
<keyword evidence="5 11" id="KW-0067">ATP-binding</keyword>
<dbReference type="Proteomes" id="UP000724672">
    <property type="component" value="Unassembled WGS sequence"/>
</dbReference>
<evidence type="ECO:0000313" key="11">
    <source>
        <dbReference type="EMBL" id="MBS4537437.1"/>
    </source>
</evidence>
<feature type="transmembrane region" description="Helical" evidence="8">
    <location>
        <begin position="172"/>
        <end position="190"/>
    </location>
</feature>
<dbReference type="SMART" id="SM00382">
    <property type="entry name" value="AAA"/>
    <property type="match status" value="1"/>
</dbReference>
<dbReference type="PANTHER" id="PTHR43394:SF1">
    <property type="entry name" value="ATP-BINDING CASSETTE SUB-FAMILY B MEMBER 10, MITOCHONDRIAL"/>
    <property type="match status" value="1"/>
</dbReference>
<dbReference type="GO" id="GO:0016887">
    <property type="term" value="F:ATP hydrolysis activity"/>
    <property type="evidence" value="ECO:0007669"/>
    <property type="project" value="InterPro"/>
</dbReference>
<dbReference type="CDD" id="cd18540">
    <property type="entry name" value="ABC_6TM_exporter_like"/>
    <property type="match status" value="1"/>
</dbReference>
<accession>A0A942UZR0</accession>
<feature type="transmembrane region" description="Helical" evidence="8">
    <location>
        <begin position="31"/>
        <end position="52"/>
    </location>
</feature>
<keyword evidence="3 8" id="KW-0812">Transmembrane</keyword>
<keyword evidence="12" id="KW-1185">Reference proteome</keyword>
<dbReference type="SUPFAM" id="SSF90123">
    <property type="entry name" value="ABC transporter transmembrane region"/>
    <property type="match status" value="1"/>
</dbReference>
<keyword evidence="7 8" id="KW-0472">Membrane</keyword>
<proteinExistence type="predicted"/>
<dbReference type="Pfam" id="PF00664">
    <property type="entry name" value="ABC_membrane"/>
    <property type="match status" value="1"/>
</dbReference>
<dbReference type="FunFam" id="3.40.50.300:FF:000287">
    <property type="entry name" value="Multidrug ABC transporter ATP-binding protein"/>
    <property type="match status" value="1"/>
</dbReference>
<protein>
    <submittedName>
        <fullName evidence="11">ABC transporter ATP-binding protein</fullName>
    </submittedName>
</protein>
<evidence type="ECO:0000256" key="3">
    <source>
        <dbReference type="ARBA" id="ARBA00022692"/>
    </source>
</evidence>
<organism evidence="11 12">
    <name type="scientific">Anaeromonas frigoriresistens</name>
    <dbReference type="NCBI Taxonomy" id="2683708"/>
    <lineage>
        <taxon>Bacteria</taxon>
        <taxon>Bacillati</taxon>
        <taxon>Bacillota</taxon>
        <taxon>Tissierellia</taxon>
        <taxon>Tissierellales</taxon>
        <taxon>Thermohalobacteraceae</taxon>
        <taxon>Anaeromonas</taxon>
    </lineage>
</organism>
<feature type="domain" description="ABC transmembrane type-1" evidence="10">
    <location>
        <begin position="33"/>
        <end position="315"/>
    </location>
</feature>
<feature type="domain" description="ABC transporter" evidence="9">
    <location>
        <begin position="361"/>
        <end position="595"/>
    </location>
</feature>
<reference evidence="11" key="1">
    <citation type="submission" date="2019-12" db="EMBL/GenBank/DDBJ databases">
        <title>Clostridiaceae gen. nov. sp. nov., isolated from sediment in Xinjiang, China.</title>
        <authorList>
            <person name="Zhang R."/>
        </authorList>
    </citation>
    <scope>NUCLEOTIDE SEQUENCE</scope>
    <source>
        <strain evidence="11">D2Q-11</strain>
    </source>
</reference>
<dbReference type="Pfam" id="PF00005">
    <property type="entry name" value="ABC_tran"/>
    <property type="match status" value="1"/>
</dbReference>
<dbReference type="AlphaFoldDB" id="A0A942UZR0"/>
<evidence type="ECO:0000256" key="6">
    <source>
        <dbReference type="ARBA" id="ARBA00022989"/>
    </source>
</evidence>
<comment type="caution">
    <text evidence="11">The sequence shown here is derived from an EMBL/GenBank/DDBJ whole genome shotgun (WGS) entry which is preliminary data.</text>
</comment>
<dbReference type="InterPro" id="IPR011527">
    <property type="entry name" value="ABC1_TM_dom"/>
</dbReference>
<dbReference type="PROSITE" id="PS50929">
    <property type="entry name" value="ABC_TM1F"/>
    <property type="match status" value="1"/>
</dbReference>
<evidence type="ECO:0000259" key="9">
    <source>
        <dbReference type="PROSITE" id="PS50893"/>
    </source>
</evidence>
<dbReference type="CDD" id="cd03254">
    <property type="entry name" value="ABCC_Glucan_exporter_like"/>
    <property type="match status" value="1"/>
</dbReference>
<dbReference type="RefSeq" id="WP_203365366.1">
    <property type="nucleotide sequence ID" value="NZ_WSFT01000016.1"/>
</dbReference>
<evidence type="ECO:0000256" key="5">
    <source>
        <dbReference type="ARBA" id="ARBA00022840"/>
    </source>
</evidence>
<keyword evidence="4" id="KW-0547">Nucleotide-binding</keyword>
<evidence type="ECO:0000256" key="7">
    <source>
        <dbReference type="ARBA" id="ARBA00023136"/>
    </source>
</evidence>
<dbReference type="GO" id="GO:0005524">
    <property type="term" value="F:ATP binding"/>
    <property type="evidence" value="ECO:0007669"/>
    <property type="project" value="UniProtKB-KW"/>
</dbReference>
<dbReference type="Gene3D" id="3.40.50.300">
    <property type="entry name" value="P-loop containing nucleotide triphosphate hydrolases"/>
    <property type="match status" value="1"/>
</dbReference>